<evidence type="ECO:0000313" key="2">
    <source>
        <dbReference type="EMBL" id="EFJ27743.1"/>
    </source>
</evidence>
<dbReference type="InParanoid" id="D8RJM5"/>
<dbReference type="EMBL" id="GL377581">
    <property type="protein sequence ID" value="EFJ27743.1"/>
    <property type="molecule type" value="Genomic_DNA"/>
</dbReference>
<dbReference type="Gramene" id="EFJ27743">
    <property type="protein sequence ID" value="EFJ27743"/>
    <property type="gene ID" value="SELMODRAFT_411974"/>
</dbReference>
<evidence type="ECO:0000313" key="3">
    <source>
        <dbReference type="Proteomes" id="UP000001514"/>
    </source>
</evidence>
<protein>
    <submittedName>
        <fullName evidence="2">Uncharacterized protein</fullName>
    </submittedName>
</protein>
<dbReference type="HOGENOM" id="CLU_734460_0_0_1"/>
<organism evidence="3">
    <name type="scientific">Selaginella moellendorffii</name>
    <name type="common">Spikemoss</name>
    <dbReference type="NCBI Taxonomy" id="88036"/>
    <lineage>
        <taxon>Eukaryota</taxon>
        <taxon>Viridiplantae</taxon>
        <taxon>Streptophyta</taxon>
        <taxon>Embryophyta</taxon>
        <taxon>Tracheophyta</taxon>
        <taxon>Lycopodiopsida</taxon>
        <taxon>Selaginellales</taxon>
        <taxon>Selaginellaceae</taxon>
        <taxon>Selaginella</taxon>
    </lineage>
</organism>
<reference evidence="2 3" key="1">
    <citation type="journal article" date="2011" name="Science">
        <title>The Selaginella genome identifies genetic changes associated with the evolution of vascular plants.</title>
        <authorList>
            <person name="Banks J.A."/>
            <person name="Nishiyama T."/>
            <person name="Hasebe M."/>
            <person name="Bowman J.L."/>
            <person name="Gribskov M."/>
            <person name="dePamphilis C."/>
            <person name="Albert V.A."/>
            <person name="Aono N."/>
            <person name="Aoyama T."/>
            <person name="Ambrose B.A."/>
            <person name="Ashton N.W."/>
            <person name="Axtell M.J."/>
            <person name="Barker E."/>
            <person name="Barker M.S."/>
            <person name="Bennetzen J.L."/>
            <person name="Bonawitz N.D."/>
            <person name="Chapple C."/>
            <person name="Cheng C."/>
            <person name="Correa L.G."/>
            <person name="Dacre M."/>
            <person name="DeBarry J."/>
            <person name="Dreyer I."/>
            <person name="Elias M."/>
            <person name="Engstrom E.M."/>
            <person name="Estelle M."/>
            <person name="Feng L."/>
            <person name="Finet C."/>
            <person name="Floyd S.K."/>
            <person name="Frommer W.B."/>
            <person name="Fujita T."/>
            <person name="Gramzow L."/>
            <person name="Gutensohn M."/>
            <person name="Harholt J."/>
            <person name="Hattori M."/>
            <person name="Heyl A."/>
            <person name="Hirai T."/>
            <person name="Hiwatashi Y."/>
            <person name="Ishikawa M."/>
            <person name="Iwata M."/>
            <person name="Karol K.G."/>
            <person name="Koehler B."/>
            <person name="Kolukisaoglu U."/>
            <person name="Kubo M."/>
            <person name="Kurata T."/>
            <person name="Lalonde S."/>
            <person name="Li K."/>
            <person name="Li Y."/>
            <person name="Litt A."/>
            <person name="Lyons E."/>
            <person name="Manning G."/>
            <person name="Maruyama T."/>
            <person name="Michael T.P."/>
            <person name="Mikami K."/>
            <person name="Miyazaki S."/>
            <person name="Morinaga S."/>
            <person name="Murata T."/>
            <person name="Mueller-Roeber B."/>
            <person name="Nelson D.R."/>
            <person name="Obara M."/>
            <person name="Oguri Y."/>
            <person name="Olmstead R.G."/>
            <person name="Onodera N."/>
            <person name="Petersen B.L."/>
            <person name="Pils B."/>
            <person name="Prigge M."/>
            <person name="Rensing S.A."/>
            <person name="Riano-Pachon D.M."/>
            <person name="Roberts A.W."/>
            <person name="Sato Y."/>
            <person name="Scheller H.V."/>
            <person name="Schulz B."/>
            <person name="Schulz C."/>
            <person name="Shakirov E.V."/>
            <person name="Shibagaki N."/>
            <person name="Shinohara N."/>
            <person name="Shippen D.E."/>
            <person name="Soerensen I."/>
            <person name="Sotooka R."/>
            <person name="Sugimoto N."/>
            <person name="Sugita M."/>
            <person name="Sumikawa N."/>
            <person name="Tanurdzic M."/>
            <person name="Theissen G."/>
            <person name="Ulvskov P."/>
            <person name="Wakazuki S."/>
            <person name="Weng J.K."/>
            <person name="Willats W.W."/>
            <person name="Wipf D."/>
            <person name="Wolf P.G."/>
            <person name="Yang L."/>
            <person name="Zimmer A.D."/>
            <person name="Zhu Q."/>
            <person name="Mitros T."/>
            <person name="Hellsten U."/>
            <person name="Loque D."/>
            <person name="Otillar R."/>
            <person name="Salamov A."/>
            <person name="Schmutz J."/>
            <person name="Shapiro H."/>
            <person name="Lindquist E."/>
            <person name="Lucas S."/>
            <person name="Rokhsar D."/>
            <person name="Grigoriev I.V."/>
        </authorList>
    </citation>
    <scope>NUCLEOTIDE SEQUENCE [LARGE SCALE GENOMIC DNA]</scope>
</reference>
<name>D8RJM5_SELML</name>
<accession>D8RJM5</accession>
<dbReference type="AlphaFoldDB" id="D8RJM5"/>
<keyword evidence="3" id="KW-1185">Reference proteome</keyword>
<proteinExistence type="predicted"/>
<evidence type="ECO:0000256" key="1">
    <source>
        <dbReference type="SAM" id="MobiDB-lite"/>
    </source>
</evidence>
<gene>
    <name evidence="2" type="ORF">SELMODRAFT_411974</name>
</gene>
<dbReference type="KEGG" id="smo:SELMODRAFT_411974"/>
<feature type="region of interest" description="Disordered" evidence="1">
    <location>
        <begin position="131"/>
        <end position="168"/>
    </location>
</feature>
<sequence>MSTGTHRSCASTRDLTAARQVQREISRDGLIPQQFPRPGIVDCHATRLDLAKQPQHLVGIGTEYDHPGEDISAVDAIETLPDIADATAFASMYGKCVWHQTHTFLLPPFPYMLTSALANAMLDPNPLSTTSRYHLRPIKNADKGAPDEDSEGDEASTSGQGKTGCDKPYNSYGFNHTERAARSYCGGSGGGVSSAKPAFTNGCTKQFIAPATTATATIRSFSRIIPAGSGSSLAPAPAPPVSSSSAPAWVSPFQAQQASVSTSDEISRGFSDAMAQDQSALSSSLPLPLTCTNLPNVVHNSVSQGLLHSKWTFCKPYSQISSKDFYSSDGPKSFALSQAIISSLSQFGPKLPIWKSQPHIDGLHENFKDNAVIQSLA</sequence>
<dbReference type="Proteomes" id="UP000001514">
    <property type="component" value="Unassembled WGS sequence"/>
</dbReference>